<dbReference type="Proteomes" id="UP000253958">
    <property type="component" value="Chromosome"/>
</dbReference>
<proteinExistence type="predicted"/>
<evidence type="ECO:0000256" key="3">
    <source>
        <dbReference type="SAM" id="MobiDB-lite"/>
    </source>
</evidence>
<dbReference type="Gene3D" id="2.60.40.1220">
    <property type="match status" value="1"/>
</dbReference>
<keyword evidence="4" id="KW-0812">Transmembrane</keyword>
<dbReference type="GO" id="GO:0005507">
    <property type="term" value="F:copper ion binding"/>
    <property type="evidence" value="ECO:0007669"/>
    <property type="project" value="InterPro"/>
</dbReference>
<keyword evidence="2" id="KW-0186">Copper</keyword>
<dbReference type="AlphaFoldDB" id="A0A6N3K1I3"/>
<evidence type="ECO:0000256" key="4">
    <source>
        <dbReference type="SAM" id="Phobius"/>
    </source>
</evidence>
<reference evidence="6 8" key="1">
    <citation type="submission" date="2018-07" db="EMBL/GenBank/DDBJ databases">
        <authorList>
            <person name="Ye Y."/>
        </authorList>
    </citation>
    <scope>NUCLEOTIDE SEQUENCE [LARGE SCALE GENOMIC DNA]</scope>
    <source>
        <strain evidence="6">110B</strain>
        <strain evidence="8">H14(2018)</strain>
    </source>
</reference>
<dbReference type="EMBL" id="WAAR01000070">
    <property type="protein sequence ID" value="KAB1111326.1"/>
    <property type="molecule type" value="Genomic_DNA"/>
</dbReference>
<dbReference type="InterPro" id="IPR014755">
    <property type="entry name" value="Cu-Rt/internalin_Ig-like"/>
</dbReference>
<evidence type="ECO:0000313" key="7">
    <source>
        <dbReference type="EMBL" id="KAB1111326.1"/>
    </source>
</evidence>
<dbReference type="Pfam" id="PF04234">
    <property type="entry name" value="CopC"/>
    <property type="match status" value="1"/>
</dbReference>
<evidence type="ECO:0000313" key="9">
    <source>
        <dbReference type="Proteomes" id="UP000471364"/>
    </source>
</evidence>
<dbReference type="GO" id="GO:0042597">
    <property type="term" value="C:periplasmic space"/>
    <property type="evidence" value="ECO:0007669"/>
    <property type="project" value="InterPro"/>
</dbReference>
<dbReference type="RefSeq" id="WP_114920092.1">
    <property type="nucleotide sequence ID" value="NZ_CBDRIO010000026.1"/>
</dbReference>
<reference evidence="6 8" key="2">
    <citation type="submission" date="2018-08" db="EMBL/GenBank/DDBJ databases">
        <title>Streptomyces kandeliansis sp. nov., an endophytic bacterium isolated from mangrove plant.</title>
        <authorList>
            <person name="Wang R."/>
        </authorList>
    </citation>
    <scope>NUCLEOTIDE SEQUENCE [LARGE SCALE GENOMIC DNA]</scope>
    <source>
        <strain evidence="6">110B</strain>
        <strain evidence="8">H14(2018)</strain>
    </source>
</reference>
<dbReference type="GO" id="GO:0046688">
    <property type="term" value="P:response to copper ion"/>
    <property type="evidence" value="ECO:0007669"/>
    <property type="project" value="InterPro"/>
</dbReference>
<reference evidence="7 9" key="3">
    <citation type="submission" date="2019-09" db="EMBL/GenBank/DDBJ databases">
        <title>High taxonomic diversity of Micromonospora strains isolated from Medicago sativa nodules in different geographical locations.</title>
        <authorList>
            <person name="Martinez-Hidalgo P."/>
            <person name="Flores-Felix J.D."/>
            <person name="Velazquez E."/>
            <person name="Brau L."/>
            <person name="Trujillo M.E."/>
            <person name="Martinez-Molina E."/>
        </authorList>
    </citation>
    <scope>NUCLEOTIDE SEQUENCE [LARGE SCALE GENOMIC DNA]</scope>
    <source>
        <strain evidence="7 9">ALFB5</strain>
    </source>
</reference>
<sequence length="195" mass="19805">MPVPAARPARTGWAAGAAVAALALGVPLLSVLSAAAPVRMVSAAPADRAVVGRPPSSVTLTFDRPPAGSGTHLSVAAPGIAPQVGRPVVRGRQVSIAVPPAGEGTYLVAYHAEFGAGRELAGTIRFDVRGDAPPAVVGDRPDPRVQVEPAGGGHSHGASAEPWVLVLLGGDLLVLLVVGLRLLHRRRRDDPSPGR</sequence>
<accession>A0A6N3K1I3</accession>
<keyword evidence="4" id="KW-0472">Membrane</keyword>
<feature type="domain" description="CopC" evidence="5">
    <location>
        <begin position="40"/>
        <end position="128"/>
    </location>
</feature>
<evidence type="ECO:0000256" key="1">
    <source>
        <dbReference type="ARBA" id="ARBA00022729"/>
    </source>
</evidence>
<keyword evidence="1" id="KW-0732">Signal</keyword>
<evidence type="ECO:0000313" key="8">
    <source>
        <dbReference type="Proteomes" id="UP000253958"/>
    </source>
</evidence>
<evidence type="ECO:0000259" key="5">
    <source>
        <dbReference type="Pfam" id="PF04234"/>
    </source>
</evidence>
<dbReference type="Proteomes" id="UP000471364">
    <property type="component" value="Unassembled WGS sequence"/>
</dbReference>
<name>A0A6N3K1I3_9ACTN</name>
<gene>
    <name evidence="6" type="ORF">DVH21_20340</name>
    <name evidence="7" type="ORF">F6X54_16700</name>
</gene>
<dbReference type="SUPFAM" id="SSF81296">
    <property type="entry name" value="E set domains"/>
    <property type="match status" value="1"/>
</dbReference>
<dbReference type="InterPro" id="IPR007348">
    <property type="entry name" value="CopC_dom"/>
</dbReference>
<evidence type="ECO:0000256" key="2">
    <source>
        <dbReference type="ARBA" id="ARBA00023008"/>
    </source>
</evidence>
<keyword evidence="4" id="KW-1133">Transmembrane helix</keyword>
<protein>
    <submittedName>
        <fullName evidence="6">Copper resistance protein CopC</fullName>
    </submittedName>
</protein>
<feature type="region of interest" description="Disordered" evidence="3">
    <location>
        <begin position="132"/>
        <end position="156"/>
    </location>
</feature>
<dbReference type="InterPro" id="IPR014756">
    <property type="entry name" value="Ig_E-set"/>
</dbReference>
<evidence type="ECO:0000313" key="6">
    <source>
        <dbReference type="EMBL" id="AXH92078.1"/>
    </source>
</evidence>
<dbReference type="EMBL" id="CP031263">
    <property type="protein sequence ID" value="AXH92078.1"/>
    <property type="molecule type" value="Genomic_DNA"/>
</dbReference>
<organism evidence="6 8">
    <name type="scientific">Micromonospora aurantiaca</name>
    <name type="common">nom. illeg.</name>
    <dbReference type="NCBI Taxonomy" id="47850"/>
    <lineage>
        <taxon>Bacteria</taxon>
        <taxon>Bacillati</taxon>
        <taxon>Actinomycetota</taxon>
        <taxon>Actinomycetes</taxon>
        <taxon>Micromonosporales</taxon>
        <taxon>Micromonosporaceae</taxon>
        <taxon>Micromonospora</taxon>
    </lineage>
</organism>
<feature type="transmembrane region" description="Helical" evidence="4">
    <location>
        <begin position="163"/>
        <end position="183"/>
    </location>
</feature>
<keyword evidence="9" id="KW-1185">Reference proteome</keyword>